<keyword evidence="1" id="KW-1133">Transmembrane helix</keyword>
<dbReference type="EMBL" id="HBUF01029856">
    <property type="protein sequence ID" value="CAG6614287.1"/>
    <property type="molecule type" value="Transcribed_RNA"/>
</dbReference>
<keyword evidence="1" id="KW-0812">Transmembrane</keyword>
<name>A0A8D8PT50_9HEMI</name>
<accession>A0A8D8PT50</accession>
<proteinExistence type="predicted"/>
<dbReference type="AlphaFoldDB" id="A0A8D8PT50"/>
<feature type="transmembrane region" description="Helical" evidence="1">
    <location>
        <begin position="63"/>
        <end position="85"/>
    </location>
</feature>
<reference evidence="2" key="1">
    <citation type="submission" date="2021-05" db="EMBL/GenBank/DDBJ databases">
        <authorList>
            <person name="Alioto T."/>
            <person name="Alioto T."/>
            <person name="Gomez Garrido J."/>
        </authorList>
    </citation>
    <scope>NUCLEOTIDE SEQUENCE</scope>
</reference>
<keyword evidence="1" id="KW-0472">Membrane</keyword>
<organism evidence="2">
    <name type="scientific">Cacopsylla melanoneura</name>
    <dbReference type="NCBI Taxonomy" id="428564"/>
    <lineage>
        <taxon>Eukaryota</taxon>
        <taxon>Metazoa</taxon>
        <taxon>Ecdysozoa</taxon>
        <taxon>Arthropoda</taxon>
        <taxon>Hexapoda</taxon>
        <taxon>Insecta</taxon>
        <taxon>Pterygota</taxon>
        <taxon>Neoptera</taxon>
        <taxon>Paraneoptera</taxon>
        <taxon>Hemiptera</taxon>
        <taxon>Sternorrhyncha</taxon>
        <taxon>Psylloidea</taxon>
        <taxon>Psyllidae</taxon>
        <taxon>Psyllinae</taxon>
        <taxon>Cacopsylla</taxon>
    </lineage>
</organism>
<sequence length="142" mass="15072">MVKWSSLLLVDPKSYVIIRLLEFSNVSVFGNTSGASVYSVSTLKLSSLSCDLSVSMKSSGSDVVAAIISTVCPSLFLPISSLLIFDSIDISVECSISTFTDFPCLFNSVVGSGILSSSLYNGKTLSVNPPWSIKCLLNGKLL</sequence>
<evidence type="ECO:0000256" key="1">
    <source>
        <dbReference type="SAM" id="Phobius"/>
    </source>
</evidence>
<protein>
    <submittedName>
        <fullName evidence="2">Uncharacterized protein</fullName>
    </submittedName>
</protein>
<evidence type="ECO:0000313" key="2">
    <source>
        <dbReference type="EMBL" id="CAG6614287.1"/>
    </source>
</evidence>